<evidence type="ECO:0000256" key="1">
    <source>
        <dbReference type="ARBA" id="ARBA00022630"/>
    </source>
</evidence>
<dbReference type="STRING" id="78410.A0A0P7BQP4"/>
<gene>
    <name evidence="5" type="ORF">AK830_g3732</name>
</gene>
<evidence type="ECO:0000313" key="5">
    <source>
        <dbReference type="EMBL" id="KPM42799.1"/>
    </source>
</evidence>
<keyword evidence="3" id="KW-0560">Oxidoreductase</keyword>
<evidence type="ECO:0000256" key="3">
    <source>
        <dbReference type="ARBA" id="ARBA00023002"/>
    </source>
</evidence>
<dbReference type="InterPro" id="IPR051704">
    <property type="entry name" value="FAD_aromatic-hydroxylase"/>
</dbReference>
<keyword evidence="6" id="KW-1185">Reference proteome</keyword>
<dbReference type="InterPro" id="IPR002938">
    <property type="entry name" value="FAD-bd"/>
</dbReference>
<dbReference type="PRINTS" id="PR00420">
    <property type="entry name" value="RNGMNOXGNASE"/>
</dbReference>
<evidence type="ECO:0000259" key="4">
    <source>
        <dbReference type="Pfam" id="PF01494"/>
    </source>
</evidence>
<dbReference type="Pfam" id="PF01494">
    <property type="entry name" value="FAD_binding_3"/>
    <property type="match status" value="1"/>
</dbReference>
<dbReference type="AlphaFoldDB" id="A0A0P7BQP4"/>
<dbReference type="SUPFAM" id="SSF51905">
    <property type="entry name" value="FAD/NAD(P)-binding domain"/>
    <property type="match status" value="1"/>
</dbReference>
<dbReference type="PANTHER" id="PTHR46865:SF8">
    <property type="entry name" value="POSSIBLE OXIDOREDUCTASE"/>
    <property type="match status" value="1"/>
</dbReference>
<keyword evidence="2" id="KW-0274">FAD</keyword>
<sequence>MESKPKPKALIVGAGIAGLSAAWWLDKAGWTSTLIDKAPAIRDGGYMVGLTGLCINTIKEMNLDDQLGAISYTFDENVIRDNKGKELLRVAYKDIHGELDNHSVCRDDLARILARALPETATIRFSETLEHALEVGDKIKATLKSGETIKADLLIGADGIRSSVRGMFWEDEDCLEDLNYSYAVYDVEWKKKLEAGCVSFNSPGHLDILYSPRSNQLAALHIWRDEHTEHQDRQLRFETLRRATAGGAKLVDEVIDIAEERGVSPVIDSLTMVSLRKWSKGRILLLGDAAHCLTLMSGQGAGMAIASAEILGKELMATEDVLEALVNHEQKLRQPIESLQHRSRRMAAMYIPRNRFWYWLRNLLFKITPYSWIVSYHVSGAKAEIALVSK</sequence>
<organism evidence="5 6">
    <name type="scientific">Neonectria ditissima</name>
    <dbReference type="NCBI Taxonomy" id="78410"/>
    <lineage>
        <taxon>Eukaryota</taxon>
        <taxon>Fungi</taxon>
        <taxon>Dikarya</taxon>
        <taxon>Ascomycota</taxon>
        <taxon>Pezizomycotina</taxon>
        <taxon>Sordariomycetes</taxon>
        <taxon>Hypocreomycetidae</taxon>
        <taxon>Hypocreales</taxon>
        <taxon>Nectriaceae</taxon>
        <taxon>Neonectria</taxon>
    </lineage>
</organism>
<dbReference type="OrthoDB" id="655030at2759"/>
<dbReference type="GO" id="GO:0071949">
    <property type="term" value="F:FAD binding"/>
    <property type="evidence" value="ECO:0007669"/>
    <property type="project" value="InterPro"/>
</dbReference>
<protein>
    <recommendedName>
        <fullName evidence="4">FAD-binding domain-containing protein</fullName>
    </recommendedName>
</protein>
<dbReference type="Proteomes" id="UP000050424">
    <property type="component" value="Unassembled WGS sequence"/>
</dbReference>
<comment type="caution">
    <text evidence="5">The sequence shown here is derived from an EMBL/GenBank/DDBJ whole genome shotgun (WGS) entry which is preliminary data.</text>
</comment>
<evidence type="ECO:0000256" key="2">
    <source>
        <dbReference type="ARBA" id="ARBA00022827"/>
    </source>
</evidence>
<dbReference type="Gene3D" id="3.50.50.60">
    <property type="entry name" value="FAD/NAD(P)-binding domain"/>
    <property type="match status" value="1"/>
</dbReference>
<dbReference type="EMBL" id="LKCW01000042">
    <property type="protein sequence ID" value="KPM42799.1"/>
    <property type="molecule type" value="Genomic_DNA"/>
</dbReference>
<proteinExistence type="predicted"/>
<keyword evidence="1" id="KW-0285">Flavoprotein</keyword>
<name>A0A0P7BQP4_9HYPO</name>
<dbReference type="InterPro" id="IPR036188">
    <property type="entry name" value="FAD/NAD-bd_sf"/>
</dbReference>
<reference evidence="5 6" key="1">
    <citation type="submission" date="2015-09" db="EMBL/GenBank/DDBJ databases">
        <title>Draft genome of a European isolate of the apple canker pathogen Neonectria ditissima.</title>
        <authorList>
            <person name="Gomez-Cortecero A."/>
            <person name="Harrison R.J."/>
            <person name="Armitage A.D."/>
        </authorList>
    </citation>
    <scope>NUCLEOTIDE SEQUENCE [LARGE SCALE GENOMIC DNA]</scope>
    <source>
        <strain evidence="5 6">R09/05</strain>
    </source>
</reference>
<accession>A0A0P7BQP4</accession>
<dbReference type="GO" id="GO:0016491">
    <property type="term" value="F:oxidoreductase activity"/>
    <property type="evidence" value="ECO:0007669"/>
    <property type="project" value="UniProtKB-KW"/>
</dbReference>
<dbReference type="PANTHER" id="PTHR46865">
    <property type="entry name" value="OXIDOREDUCTASE-RELATED"/>
    <property type="match status" value="1"/>
</dbReference>
<evidence type="ECO:0000313" key="6">
    <source>
        <dbReference type="Proteomes" id="UP000050424"/>
    </source>
</evidence>
<feature type="domain" description="FAD-binding" evidence="4">
    <location>
        <begin position="8"/>
        <end position="317"/>
    </location>
</feature>